<sequence>MHPFGYASNPGKPPKSRKTKKKNLKKATKVVQSAYCEVCKVDCNSQDVLNSHNEGKKHKKKLKQLQDSIAREAAKAQESEPAGTGESTSDENEKLDTNKKRATEPAAVPDGEVDLETKRSRILEAGAYADEVRVCTLCNVVVNSQKVYEYHLDGLKHAAMVEKLQKTEFSW</sequence>
<keyword evidence="5" id="KW-0862">Zinc</keyword>
<feature type="compositionally biased region" description="Basic and acidic residues" evidence="7">
    <location>
        <begin position="91"/>
        <end position="103"/>
    </location>
</feature>
<accession>A0A8T3C0H5</accession>
<dbReference type="InterPro" id="IPR003604">
    <property type="entry name" value="Matrin/U1-like-C_Znf_C2H2"/>
</dbReference>
<dbReference type="GO" id="GO:0008270">
    <property type="term" value="F:zinc ion binding"/>
    <property type="evidence" value="ECO:0007669"/>
    <property type="project" value="UniProtKB-KW"/>
</dbReference>
<dbReference type="OrthoDB" id="434647at2759"/>
<dbReference type="InterPro" id="IPR051868">
    <property type="entry name" value="ZN346_ZMAT4"/>
</dbReference>
<dbReference type="Proteomes" id="UP000829196">
    <property type="component" value="Unassembled WGS sequence"/>
</dbReference>
<keyword evidence="4" id="KW-0863">Zinc-finger</keyword>
<feature type="compositionally biased region" description="Basic residues" evidence="7">
    <location>
        <begin position="14"/>
        <end position="26"/>
    </location>
</feature>
<dbReference type="SUPFAM" id="SSF57667">
    <property type="entry name" value="beta-beta-alpha zinc fingers"/>
    <property type="match status" value="2"/>
</dbReference>
<feature type="domain" description="U1-type" evidence="8">
    <location>
        <begin position="130"/>
        <end position="164"/>
    </location>
</feature>
<keyword evidence="10" id="KW-1185">Reference proteome</keyword>
<evidence type="ECO:0000256" key="5">
    <source>
        <dbReference type="ARBA" id="ARBA00022833"/>
    </source>
</evidence>
<dbReference type="Gene3D" id="3.30.160.60">
    <property type="entry name" value="Classic Zinc Finger"/>
    <property type="match status" value="2"/>
</dbReference>
<evidence type="ECO:0000256" key="7">
    <source>
        <dbReference type="SAM" id="MobiDB-lite"/>
    </source>
</evidence>
<reference evidence="9" key="1">
    <citation type="journal article" date="2022" name="Front. Genet.">
        <title>Chromosome-Scale Assembly of the Dendrobium nobile Genome Provides Insights Into the Molecular Mechanism of the Biosynthesis of the Medicinal Active Ingredient of Dendrobium.</title>
        <authorList>
            <person name="Xu Q."/>
            <person name="Niu S.-C."/>
            <person name="Li K.-L."/>
            <person name="Zheng P.-J."/>
            <person name="Zhang X.-J."/>
            <person name="Jia Y."/>
            <person name="Liu Y."/>
            <person name="Niu Y.-X."/>
            <person name="Yu L.-H."/>
            <person name="Chen D.-F."/>
            <person name="Zhang G.-Q."/>
        </authorList>
    </citation>
    <scope>NUCLEOTIDE SEQUENCE</scope>
    <source>
        <tissue evidence="9">Leaf</tissue>
    </source>
</reference>
<evidence type="ECO:0000256" key="2">
    <source>
        <dbReference type="ARBA" id="ARBA00022723"/>
    </source>
</evidence>
<feature type="region of interest" description="Disordered" evidence="7">
    <location>
        <begin position="1"/>
        <end position="26"/>
    </location>
</feature>
<dbReference type="AlphaFoldDB" id="A0A8T3C0H5"/>
<dbReference type="SMART" id="SM00451">
    <property type="entry name" value="ZnF_U1"/>
    <property type="match status" value="2"/>
</dbReference>
<name>A0A8T3C0H5_DENNO</name>
<keyword evidence="6" id="KW-0539">Nucleus</keyword>
<comment type="caution">
    <text evidence="9">The sequence shown here is derived from an EMBL/GenBank/DDBJ whole genome shotgun (WGS) entry which is preliminary data.</text>
</comment>
<dbReference type="SMR" id="A0A8T3C0H5"/>
<evidence type="ECO:0000256" key="4">
    <source>
        <dbReference type="ARBA" id="ARBA00022771"/>
    </source>
</evidence>
<evidence type="ECO:0000256" key="6">
    <source>
        <dbReference type="ARBA" id="ARBA00023242"/>
    </source>
</evidence>
<keyword evidence="3" id="KW-0677">Repeat</keyword>
<dbReference type="GO" id="GO:0003676">
    <property type="term" value="F:nucleic acid binding"/>
    <property type="evidence" value="ECO:0007669"/>
    <property type="project" value="InterPro"/>
</dbReference>
<feature type="compositionally biased region" description="Basic and acidic residues" evidence="7">
    <location>
        <begin position="69"/>
        <end position="78"/>
    </location>
</feature>
<evidence type="ECO:0000256" key="3">
    <source>
        <dbReference type="ARBA" id="ARBA00022737"/>
    </source>
</evidence>
<evidence type="ECO:0000313" key="10">
    <source>
        <dbReference type="Proteomes" id="UP000829196"/>
    </source>
</evidence>
<gene>
    <name evidence="9" type="ORF">KFK09_005903</name>
</gene>
<dbReference type="InterPro" id="IPR036236">
    <property type="entry name" value="Znf_C2H2_sf"/>
</dbReference>
<protein>
    <recommendedName>
        <fullName evidence="8">U1-type domain-containing protein</fullName>
    </recommendedName>
</protein>
<evidence type="ECO:0000313" key="9">
    <source>
        <dbReference type="EMBL" id="KAI0523508.1"/>
    </source>
</evidence>
<organism evidence="9 10">
    <name type="scientific">Dendrobium nobile</name>
    <name type="common">Orchid</name>
    <dbReference type="NCBI Taxonomy" id="94219"/>
    <lineage>
        <taxon>Eukaryota</taxon>
        <taxon>Viridiplantae</taxon>
        <taxon>Streptophyta</taxon>
        <taxon>Embryophyta</taxon>
        <taxon>Tracheophyta</taxon>
        <taxon>Spermatophyta</taxon>
        <taxon>Magnoliopsida</taxon>
        <taxon>Liliopsida</taxon>
        <taxon>Asparagales</taxon>
        <taxon>Orchidaceae</taxon>
        <taxon>Epidendroideae</taxon>
        <taxon>Malaxideae</taxon>
        <taxon>Dendrobiinae</taxon>
        <taxon>Dendrobium</taxon>
    </lineage>
</organism>
<dbReference type="GO" id="GO:0005634">
    <property type="term" value="C:nucleus"/>
    <property type="evidence" value="ECO:0007669"/>
    <property type="project" value="UniProtKB-SubCell"/>
</dbReference>
<dbReference type="Pfam" id="PF12874">
    <property type="entry name" value="zf-met"/>
    <property type="match status" value="2"/>
</dbReference>
<dbReference type="EMBL" id="JAGYWB010000005">
    <property type="protein sequence ID" value="KAI0523508.1"/>
    <property type="molecule type" value="Genomic_DNA"/>
</dbReference>
<evidence type="ECO:0000256" key="1">
    <source>
        <dbReference type="ARBA" id="ARBA00004123"/>
    </source>
</evidence>
<dbReference type="InterPro" id="IPR013087">
    <property type="entry name" value="Znf_C2H2_type"/>
</dbReference>
<proteinExistence type="predicted"/>
<evidence type="ECO:0000259" key="8">
    <source>
        <dbReference type="SMART" id="SM00451"/>
    </source>
</evidence>
<dbReference type="PANTHER" id="PTHR46144:SF6">
    <property type="entry name" value="C2H2-TYPE DOMAIN-CONTAINING PROTEIN"/>
    <property type="match status" value="1"/>
</dbReference>
<feature type="region of interest" description="Disordered" evidence="7">
    <location>
        <begin position="68"/>
        <end position="113"/>
    </location>
</feature>
<dbReference type="PANTHER" id="PTHR46144">
    <property type="entry name" value="ZINC FINGER PROTEIN 385B-LIKE"/>
    <property type="match status" value="1"/>
</dbReference>
<keyword evidence="2" id="KW-0479">Metal-binding</keyword>
<comment type="subcellular location">
    <subcellularLocation>
        <location evidence="1">Nucleus</location>
    </subcellularLocation>
</comment>
<feature type="domain" description="U1-type" evidence="8">
    <location>
        <begin position="31"/>
        <end position="65"/>
    </location>
</feature>